<feature type="compositionally biased region" description="Basic and acidic residues" evidence="1">
    <location>
        <begin position="253"/>
        <end position="267"/>
    </location>
</feature>
<feature type="compositionally biased region" description="Polar residues" evidence="1">
    <location>
        <begin position="1258"/>
        <end position="1277"/>
    </location>
</feature>
<feature type="region of interest" description="Disordered" evidence="1">
    <location>
        <begin position="481"/>
        <end position="616"/>
    </location>
</feature>
<feature type="region of interest" description="Disordered" evidence="1">
    <location>
        <begin position="1258"/>
        <end position="1284"/>
    </location>
</feature>
<gene>
    <name evidence="2" type="ORF">PHLGIDRAFT_127761</name>
</gene>
<feature type="compositionally biased region" description="Low complexity" evidence="1">
    <location>
        <begin position="551"/>
        <end position="561"/>
    </location>
</feature>
<feature type="region of interest" description="Disordered" evidence="1">
    <location>
        <begin position="1040"/>
        <end position="1079"/>
    </location>
</feature>
<sequence>MSRLGLFTSRAGPSRPGLSSPLSKEVEDSEDEWYIPYNGPYEPPPNKRYKEENRDSWGELLSELLSEEEDGGSKGASARDTRTSHAASAPAEDRHRSRVTSNASRQTRSTGAARASHLRSNPPVRQATMSYVDLGQLGGVGESPTPVERATSHPTPSTSQQRESSTPSSHRTSLASIFTFGRRKSLRLSSSMDNLARDRSQPVVEPPLPTAPARAVPGRARANTTITEAPRGRMSHEDDYYNSYYSTLIATPGREKGPSPDYHDSSLRSHPYAYPFPTSEATESRSAPPAADKGKGRLVVPRITLLDPRGPKVPAYLKPSPRNSLLKASISTPNLKGKQRWLAAETWCDALIFPRPRFAMRLIDGEPSGRLVSPPPSPVLPGAPSEPNSSIQQRPGPAAQHAALVKTRSVGNLRASPTKAEGSKPAPSAPPQPEGSTSRNLRPLRPKSWAWDDLALPSPVPSLARVLEDGKQLEAERRQWQAQAGRSYLDKRAHTISRARSRSIGASRSRPRPRSRSGERKAFEALTERTLLGGQTRPPTIHVHSASISRTSHSQTQTQSGTGHGTLQSIASYRPFSRTGTGSRSRSHQHSNSLGNTVSYKSSSDDAPGGSSYGHVRSQSLGKSAFKLVVSTASNAAAFCGLNGDKATVTPLHETPDVMESALQNPGTKVIRLEDQIRAQDIQEVRVEHSNLVVIGSPTSLGRRDGVSPAPSGVSGSGEGVGLAISSSDDHLRRQYQGREPVRLPAHPYAQNGYSTLPIAARLAEAALVNDPNGIADEQAHRNRQPVQVHPYAQPGHPYASTSHHRPQNILIPPNAAMYAELTPGHIREVAPEDIQRYSPNVPAPTVVTHPTPRSNAPLVLSPGHPYAADTKRMSELAFGDALMRTMRRGSIDSGLGTSDHGDEHETGVDWRARTAEMASPFSPEAVADVARIYNTPGSSRGTGYTDSRPRPNHQNSRGMASNHTVASSPMEHIIPPAFRRTASGISGASGMSRASFSTKLGTSSSSSPGLRSHESSPPLSPRPIDTTEDLDRFRDLFYRPSHSNSSESIGHHPVSDHPGPVSRSGSIPFDVSSRSTRSGFSTLARQLSEDLEELRHEYGSQDDLAEEPQMWGRRHGSLRGPRPRELRDSDPPNVVMARFASTSDSSPRSQYDSPLRLPIDHSFVDPTTNIPEDVESSRASSILELSPLNDEVRNDSLRVGSIEAVSTPPIINTPHRFSTEPSLVGHGAPDEDRRNSEYLEHLEPRVISERSTLLTPVSPNARSSYMTSNTDTSRMSGLSDFPVPPNLLPSTDVAVSTNILQTLPPRLVREPSHSTFGRQDSASDFGTIGEAL</sequence>
<accession>A0A0C3PLA8</accession>
<feature type="region of interest" description="Disordered" evidence="1">
    <location>
        <begin position="982"/>
        <end position="1028"/>
    </location>
</feature>
<feature type="compositionally biased region" description="Low complexity" evidence="1">
    <location>
        <begin position="9"/>
        <end position="23"/>
    </location>
</feature>
<feature type="region of interest" description="Disordered" evidence="1">
    <location>
        <begin position="1309"/>
        <end position="1333"/>
    </location>
</feature>
<feature type="compositionally biased region" description="Polar residues" evidence="1">
    <location>
        <begin position="1314"/>
        <end position="1325"/>
    </location>
</feature>
<feature type="compositionally biased region" description="Polar residues" evidence="1">
    <location>
        <begin position="1141"/>
        <end position="1153"/>
    </location>
</feature>
<dbReference type="Proteomes" id="UP000053257">
    <property type="component" value="Unassembled WGS sequence"/>
</dbReference>
<feature type="compositionally biased region" description="Polar residues" evidence="1">
    <location>
        <begin position="953"/>
        <end position="966"/>
    </location>
</feature>
<feature type="region of interest" description="Disordered" evidence="1">
    <location>
        <begin position="1100"/>
        <end position="1175"/>
    </location>
</feature>
<feature type="region of interest" description="Disordered" evidence="1">
    <location>
        <begin position="1"/>
        <end position="177"/>
    </location>
</feature>
<feature type="region of interest" description="Disordered" evidence="1">
    <location>
        <begin position="251"/>
        <end position="294"/>
    </location>
</feature>
<dbReference type="STRING" id="745531.A0A0C3PLA8"/>
<feature type="compositionally biased region" description="Basic and acidic residues" evidence="1">
    <location>
        <begin position="48"/>
        <end position="57"/>
    </location>
</feature>
<feature type="compositionally biased region" description="Polar residues" evidence="1">
    <location>
        <begin position="99"/>
        <end position="110"/>
    </location>
</feature>
<feature type="region of interest" description="Disordered" evidence="1">
    <location>
        <begin position="1211"/>
        <end position="1232"/>
    </location>
</feature>
<keyword evidence="3" id="KW-1185">Reference proteome</keyword>
<name>A0A0C3PLA8_PHLG1</name>
<dbReference type="EMBL" id="KN840501">
    <property type="protein sequence ID" value="KIP07213.1"/>
    <property type="molecule type" value="Genomic_DNA"/>
</dbReference>
<protein>
    <submittedName>
        <fullName evidence="2">Uncharacterized protein</fullName>
    </submittedName>
</protein>
<feature type="compositionally biased region" description="Polar residues" evidence="1">
    <location>
        <begin position="936"/>
        <end position="946"/>
    </location>
</feature>
<organism evidence="2 3">
    <name type="scientific">Phlebiopsis gigantea (strain 11061_1 CR5-6)</name>
    <name type="common">White-rot fungus</name>
    <name type="synonym">Peniophora gigantea</name>
    <dbReference type="NCBI Taxonomy" id="745531"/>
    <lineage>
        <taxon>Eukaryota</taxon>
        <taxon>Fungi</taxon>
        <taxon>Dikarya</taxon>
        <taxon>Basidiomycota</taxon>
        <taxon>Agaricomycotina</taxon>
        <taxon>Agaricomycetes</taxon>
        <taxon>Polyporales</taxon>
        <taxon>Phanerochaetaceae</taxon>
        <taxon>Phlebiopsis</taxon>
    </lineage>
</organism>
<feature type="compositionally biased region" description="Basic and acidic residues" evidence="1">
    <location>
        <begin position="516"/>
        <end position="527"/>
    </location>
</feature>
<feature type="compositionally biased region" description="Polar residues" evidence="1">
    <location>
        <begin position="152"/>
        <end position="176"/>
    </location>
</feature>
<dbReference type="HOGENOM" id="CLU_258778_0_0_1"/>
<feature type="compositionally biased region" description="Polar residues" evidence="1">
    <location>
        <begin position="590"/>
        <end position="602"/>
    </location>
</feature>
<feature type="region of interest" description="Disordered" evidence="1">
    <location>
        <begin position="935"/>
        <end position="966"/>
    </location>
</feature>
<feature type="region of interest" description="Disordered" evidence="1">
    <location>
        <begin position="197"/>
        <end position="217"/>
    </location>
</feature>
<evidence type="ECO:0000313" key="3">
    <source>
        <dbReference type="Proteomes" id="UP000053257"/>
    </source>
</evidence>
<proteinExistence type="predicted"/>
<feature type="region of interest" description="Disordered" evidence="1">
    <location>
        <begin position="702"/>
        <end position="730"/>
    </location>
</feature>
<evidence type="ECO:0000256" key="1">
    <source>
        <dbReference type="SAM" id="MobiDB-lite"/>
    </source>
</evidence>
<feature type="region of interest" description="Disordered" evidence="1">
    <location>
        <begin position="369"/>
        <end position="444"/>
    </location>
</feature>
<evidence type="ECO:0000313" key="2">
    <source>
        <dbReference type="EMBL" id="KIP07213.1"/>
    </source>
</evidence>
<feature type="compositionally biased region" description="Low complexity" evidence="1">
    <location>
        <begin position="996"/>
        <end position="1011"/>
    </location>
</feature>
<reference evidence="2 3" key="1">
    <citation type="journal article" date="2014" name="PLoS Genet.">
        <title>Analysis of the Phlebiopsis gigantea genome, transcriptome and secretome provides insight into its pioneer colonization strategies of wood.</title>
        <authorList>
            <person name="Hori C."/>
            <person name="Ishida T."/>
            <person name="Igarashi K."/>
            <person name="Samejima M."/>
            <person name="Suzuki H."/>
            <person name="Master E."/>
            <person name="Ferreira P."/>
            <person name="Ruiz-Duenas F.J."/>
            <person name="Held B."/>
            <person name="Canessa P."/>
            <person name="Larrondo L.F."/>
            <person name="Schmoll M."/>
            <person name="Druzhinina I.S."/>
            <person name="Kubicek C.P."/>
            <person name="Gaskell J.A."/>
            <person name="Kersten P."/>
            <person name="St John F."/>
            <person name="Glasner J."/>
            <person name="Sabat G."/>
            <person name="Splinter BonDurant S."/>
            <person name="Syed K."/>
            <person name="Yadav J."/>
            <person name="Mgbeahuruike A.C."/>
            <person name="Kovalchuk A."/>
            <person name="Asiegbu F.O."/>
            <person name="Lackner G."/>
            <person name="Hoffmeister D."/>
            <person name="Rencoret J."/>
            <person name="Gutierrez A."/>
            <person name="Sun H."/>
            <person name="Lindquist E."/>
            <person name="Barry K."/>
            <person name="Riley R."/>
            <person name="Grigoriev I.V."/>
            <person name="Henrissat B."/>
            <person name="Kues U."/>
            <person name="Berka R.M."/>
            <person name="Martinez A.T."/>
            <person name="Covert S.F."/>
            <person name="Blanchette R.A."/>
            <person name="Cullen D."/>
        </authorList>
    </citation>
    <scope>NUCLEOTIDE SEQUENCE [LARGE SCALE GENOMIC DNA]</scope>
    <source>
        <strain evidence="2 3">11061_1 CR5-6</strain>
    </source>
</reference>
<dbReference type="OrthoDB" id="3228777at2759"/>